<feature type="transmembrane region" description="Helical" evidence="7">
    <location>
        <begin position="219"/>
        <end position="239"/>
    </location>
</feature>
<dbReference type="Gene3D" id="1.10.3720.10">
    <property type="entry name" value="MetI-like"/>
    <property type="match status" value="1"/>
</dbReference>
<proteinExistence type="inferred from homology"/>
<keyword evidence="5 7" id="KW-1133">Transmembrane helix</keyword>
<keyword evidence="4 7" id="KW-0812">Transmembrane</keyword>
<evidence type="ECO:0000256" key="5">
    <source>
        <dbReference type="ARBA" id="ARBA00022989"/>
    </source>
</evidence>
<dbReference type="CDD" id="cd06261">
    <property type="entry name" value="TM_PBP2"/>
    <property type="match status" value="1"/>
</dbReference>
<feature type="transmembrane region" description="Helical" evidence="7">
    <location>
        <begin position="90"/>
        <end position="111"/>
    </location>
</feature>
<evidence type="ECO:0000256" key="4">
    <source>
        <dbReference type="ARBA" id="ARBA00022692"/>
    </source>
</evidence>
<comment type="subcellular location">
    <subcellularLocation>
        <location evidence="1 7">Cell membrane</location>
        <topology evidence="1 7">Multi-pass membrane protein</topology>
    </subcellularLocation>
</comment>
<protein>
    <submittedName>
        <fullName evidence="9">Binding-protein-dependent transport systems inner membrane component</fullName>
    </submittedName>
</protein>
<keyword evidence="3" id="KW-1003">Cell membrane</keyword>
<dbReference type="InterPro" id="IPR050809">
    <property type="entry name" value="UgpAE/MalFG_permease"/>
</dbReference>
<dbReference type="SUPFAM" id="SSF161098">
    <property type="entry name" value="MetI-like"/>
    <property type="match status" value="1"/>
</dbReference>
<name>W0FNR9_9BACT</name>
<evidence type="ECO:0000256" key="2">
    <source>
        <dbReference type="ARBA" id="ARBA00022448"/>
    </source>
</evidence>
<comment type="similarity">
    <text evidence="7">Belongs to the binding-protein-dependent transport system permease family.</text>
</comment>
<evidence type="ECO:0000256" key="3">
    <source>
        <dbReference type="ARBA" id="ARBA00022475"/>
    </source>
</evidence>
<evidence type="ECO:0000313" key="9">
    <source>
        <dbReference type="EMBL" id="AHF24442.1"/>
    </source>
</evidence>
<feature type="transmembrane region" description="Helical" evidence="7">
    <location>
        <begin position="60"/>
        <end position="78"/>
    </location>
</feature>
<evidence type="ECO:0000256" key="7">
    <source>
        <dbReference type="RuleBase" id="RU363032"/>
    </source>
</evidence>
<feature type="transmembrane region" description="Helical" evidence="7">
    <location>
        <begin position="26"/>
        <end position="53"/>
    </location>
</feature>
<dbReference type="GO" id="GO:0055085">
    <property type="term" value="P:transmembrane transport"/>
    <property type="evidence" value="ECO:0007669"/>
    <property type="project" value="InterPro"/>
</dbReference>
<dbReference type="InterPro" id="IPR035906">
    <property type="entry name" value="MetI-like_sf"/>
</dbReference>
<evidence type="ECO:0000256" key="6">
    <source>
        <dbReference type="ARBA" id="ARBA00023136"/>
    </source>
</evidence>
<keyword evidence="6 7" id="KW-0472">Membrane</keyword>
<feature type="transmembrane region" description="Helical" evidence="7">
    <location>
        <begin position="186"/>
        <end position="207"/>
    </location>
</feature>
<sequence>MMNTVTSNKSLVHKKSIWLSIWQAKYIYLMLLPLFIWLGVFCYAPMYGILMAFKNFKARLGILGSEWCGMAHFVRIFQTPDAVRAIRNTVLISFGRLIFEFPMGIILALMLTEMPGKHVKKTYQTIYTFPHFLSWIIVAGIINNFLSSNGAVNIWLKNMGLPTINFLANAGTFRGVLYATADWKEMGWAAIIFMAAIAGIDPSLYEAATVDGASRLQQIWHVTLPGILTTICVMLILQVGNMMNAGFDQVFNMYNDVVKQVSNILDTYIYNITFLATPNYGFSTAVGLFKSVINFIMLIVANGVVYRLSGQKMFQ</sequence>
<feature type="transmembrane region" description="Helical" evidence="7">
    <location>
        <begin position="288"/>
        <end position="308"/>
    </location>
</feature>
<dbReference type="InterPro" id="IPR000515">
    <property type="entry name" value="MetI-like"/>
</dbReference>
<dbReference type="Pfam" id="PF00528">
    <property type="entry name" value="BPD_transp_1"/>
    <property type="match status" value="1"/>
</dbReference>
<evidence type="ECO:0000256" key="1">
    <source>
        <dbReference type="ARBA" id="ARBA00004651"/>
    </source>
</evidence>
<dbReference type="GO" id="GO:0005886">
    <property type="term" value="C:plasma membrane"/>
    <property type="evidence" value="ECO:0007669"/>
    <property type="project" value="UniProtKB-SubCell"/>
</dbReference>
<dbReference type="PANTHER" id="PTHR43227">
    <property type="entry name" value="BLL4140 PROTEIN"/>
    <property type="match status" value="1"/>
</dbReference>
<feature type="transmembrane region" description="Helical" evidence="7">
    <location>
        <begin position="132"/>
        <end position="156"/>
    </location>
</feature>
<dbReference type="EMBL" id="KC246794">
    <property type="protein sequence ID" value="AHF24442.1"/>
    <property type="molecule type" value="Genomic_DNA"/>
</dbReference>
<accession>W0FNR9</accession>
<dbReference type="PANTHER" id="PTHR43227:SF11">
    <property type="entry name" value="BLL4140 PROTEIN"/>
    <property type="match status" value="1"/>
</dbReference>
<dbReference type="PROSITE" id="PS50928">
    <property type="entry name" value="ABC_TM1"/>
    <property type="match status" value="1"/>
</dbReference>
<feature type="domain" description="ABC transmembrane type-1" evidence="8">
    <location>
        <begin position="86"/>
        <end position="301"/>
    </location>
</feature>
<keyword evidence="2 7" id="KW-0813">Transport</keyword>
<evidence type="ECO:0000259" key="8">
    <source>
        <dbReference type="PROSITE" id="PS50928"/>
    </source>
</evidence>
<organism evidence="9">
    <name type="scientific">uncultured bacterium Contig99</name>
    <dbReference type="NCBI Taxonomy" id="1393639"/>
    <lineage>
        <taxon>Bacteria</taxon>
        <taxon>environmental samples</taxon>
    </lineage>
</organism>
<reference evidence="9" key="1">
    <citation type="journal article" date="2013" name="PLoS ONE">
        <title>Metagenomic insights into the carbohydrate-active enzymes carried by the microorganisms adhering to solid digesta in the rumen of cows.</title>
        <authorList>
            <person name="Wang L."/>
            <person name="Hatem A."/>
            <person name="Catalyurek U.V."/>
            <person name="Morrison M."/>
            <person name="Yu Z."/>
        </authorList>
    </citation>
    <scope>NUCLEOTIDE SEQUENCE</scope>
</reference>
<dbReference type="AlphaFoldDB" id="W0FNR9"/>